<evidence type="ECO:0000313" key="2">
    <source>
        <dbReference type="Proteomes" id="UP000186817"/>
    </source>
</evidence>
<comment type="caution">
    <text evidence="1">The sequence shown here is derived from an EMBL/GenBank/DDBJ whole genome shotgun (WGS) entry which is preliminary data.</text>
</comment>
<dbReference type="AlphaFoldDB" id="A0A1Q9BV92"/>
<reference evidence="1 2" key="1">
    <citation type="submission" date="2016-02" db="EMBL/GenBank/DDBJ databases">
        <title>Genome analysis of coral dinoflagellate symbionts highlights evolutionary adaptations to a symbiotic lifestyle.</title>
        <authorList>
            <person name="Aranda M."/>
            <person name="Li Y."/>
            <person name="Liew Y.J."/>
            <person name="Baumgarten S."/>
            <person name="Simakov O."/>
            <person name="Wilson M."/>
            <person name="Piel J."/>
            <person name="Ashoor H."/>
            <person name="Bougouffa S."/>
            <person name="Bajic V.B."/>
            <person name="Ryu T."/>
            <person name="Ravasi T."/>
            <person name="Bayer T."/>
            <person name="Micklem G."/>
            <person name="Kim H."/>
            <person name="Bhak J."/>
            <person name="Lajeunesse T.C."/>
            <person name="Voolstra C.R."/>
        </authorList>
    </citation>
    <scope>NUCLEOTIDE SEQUENCE [LARGE SCALE GENOMIC DNA]</scope>
    <source>
        <strain evidence="1 2">CCMP2467</strain>
    </source>
</reference>
<organism evidence="1 2">
    <name type="scientific">Symbiodinium microadriaticum</name>
    <name type="common">Dinoflagellate</name>
    <name type="synonym">Zooxanthella microadriatica</name>
    <dbReference type="NCBI Taxonomy" id="2951"/>
    <lineage>
        <taxon>Eukaryota</taxon>
        <taxon>Sar</taxon>
        <taxon>Alveolata</taxon>
        <taxon>Dinophyceae</taxon>
        <taxon>Suessiales</taxon>
        <taxon>Symbiodiniaceae</taxon>
        <taxon>Symbiodinium</taxon>
    </lineage>
</organism>
<gene>
    <name evidence="1" type="ORF">AK812_SmicGene45840</name>
</gene>
<name>A0A1Q9BV92_SYMMI</name>
<proteinExistence type="predicted"/>
<keyword evidence="2" id="KW-1185">Reference proteome</keyword>
<dbReference type="EMBL" id="LSRX01003512">
    <property type="protein sequence ID" value="OLP74576.1"/>
    <property type="molecule type" value="Genomic_DNA"/>
</dbReference>
<sequence>MISANSANSTQQPGPVIQGLNAALRREHTRAGHARSALSVFRAADTVAALRAIARSLQ</sequence>
<evidence type="ECO:0000313" key="1">
    <source>
        <dbReference type="EMBL" id="OLP74576.1"/>
    </source>
</evidence>
<dbReference type="Proteomes" id="UP000186817">
    <property type="component" value="Unassembled WGS sequence"/>
</dbReference>
<feature type="non-terminal residue" evidence="1">
    <location>
        <position position="58"/>
    </location>
</feature>
<accession>A0A1Q9BV92</accession>
<protein>
    <submittedName>
        <fullName evidence="1">Uncharacterized protein</fullName>
    </submittedName>
</protein>